<name>A0A6L2J162_TANCI</name>
<accession>A0A6L2J162</accession>
<feature type="region of interest" description="Disordered" evidence="1">
    <location>
        <begin position="1676"/>
        <end position="1788"/>
    </location>
</feature>
<dbReference type="InterPro" id="IPR013103">
    <property type="entry name" value="RVT_2"/>
</dbReference>
<dbReference type="InterPro" id="IPR001584">
    <property type="entry name" value="Integrase_cat-core"/>
</dbReference>
<dbReference type="PANTHER" id="PTHR11439:SF495">
    <property type="entry name" value="REVERSE TRANSCRIPTASE, RNA-DEPENDENT DNA POLYMERASE-RELATED"/>
    <property type="match status" value="1"/>
</dbReference>
<reference evidence="3" key="1">
    <citation type="journal article" date="2019" name="Sci. Rep.">
        <title>Draft genome of Tanacetum cinerariifolium, the natural source of mosquito coil.</title>
        <authorList>
            <person name="Yamashiro T."/>
            <person name="Shiraishi A."/>
            <person name="Satake H."/>
            <person name="Nakayama K."/>
        </authorList>
    </citation>
    <scope>NUCLEOTIDE SEQUENCE</scope>
</reference>
<feature type="region of interest" description="Disordered" evidence="1">
    <location>
        <begin position="2033"/>
        <end position="2068"/>
    </location>
</feature>
<dbReference type="PROSITE" id="PS50994">
    <property type="entry name" value="INTEGRASE"/>
    <property type="match status" value="1"/>
</dbReference>
<feature type="region of interest" description="Disordered" evidence="1">
    <location>
        <begin position="1890"/>
        <end position="1911"/>
    </location>
</feature>
<dbReference type="InterPro" id="IPR054722">
    <property type="entry name" value="PolX-like_BBD"/>
</dbReference>
<feature type="region of interest" description="Disordered" evidence="1">
    <location>
        <begin position="940"/>
        <end position="992"/>
    </location>
</feature>
<evidence type="ECO:0000256" key="1">
    <source>
        <dbReference type="SAM" id="MobiDB-lite"/>
    </source>
</evidence>
<dbReference type="InterPro" id="IPR025724">
    <property type="entry name" value="GAG-pre-integrase_dom"/>
</dbReference>
<dbReference type="Pfam" id="PF22936">
    <property type="entry name" value="Pol_BBD"/>
    <property type="match status" value="1"/>
</dbReference>
<protein>
    <recommendedName>
        <fullName evidence="2">Integrase catalytic domain-containing protein</fullName>
    </recommendedName>
</protein>
<dbReference type="InterPro" id="IPR036397">
    <property type="entry name" value="RNaseH_sf"/>
</dbReference>
<dbReference type="EMBL" id="BKCJ010000185">
    <property type="protein sequence ID" value="GEU30748.1"/>
    <property type="molecule type" value="Genomic_DNA"/>
</dbReference>
<feature type="compositionally biased region" description="Pro residues" evidence="1">
    <location>
        <begin position="962"/>
        <end position="972"/>
    </location>
</feature>
<dbReference type="PANTHER" id="PTHR11439">
    <property type="entry name" value="GAG-POL-RELATED RETROTRANSPOSON"/>
    <property type="match status" value="1"/>
</dbReference>
<comment type="caution">
    <text evidence="3">The sequence shown here is derived from an EMBL/GenBank/DDBJ whole genome shotgun (WGS) entry which is preliminary data.</text>
</comment>
<evidence type="ECO:0000259" key="2">
    <source>
        <dbReference type="PROSITE" id="PS50994"/>
    </source>
</evidence>
<sequence length="2112" mass="238768">MTENISFLFEFEEIDGGYVAFRGNPKGVNISGKGKIKTVKLDFDDVYFVKELKFNLFSVSQMCDKKNSVLFIDTKCVVLSSDYKLSDENHVLLRVPRENNMYNVDLKNVVPLEDLTCLFAEATLDESNLWHRRLEHINFKTMNTLVKGNLVIGLPSKIFENNHTYVAYQKGKQHKASSTKDESSAILKTFITGIENQINHKVKIIRCDNGTEFKNHDLNQFCGMKGIKREFSVARTPQQNGIAERKNGTLIEAARTMLADLLLHIPFWAEAVNIACYVQNRVLVTKPHNKIPYEFLLGRSPRIGPKWLFDIDTLTMPMNYQPVVAGNQPNDNASIKENINADPHDTPDDVADVSFDVKENENDVYISAYGSDKTDNKKHDEKDKRYDKGKSLIYRVNAVSAPINAAGPNPTNSTNSFNTASPSVNVVSPNFGIAGKSSFVDPSKYPVDPDIPELEDIVYSDDEEDVGAEADLSNLEINITVSPIPTTRVHKDHHLPKGKRAIGSKWVFRNKKDERGIVVRNKARLVAQGYTQEEGIDYDEVFALVARIETIRLFLAYASFMGFMVYQTDVKSAFLYGTIKEEVYVYQPLGFEDPDYPNRVYKVVKALYGLHQASRAWKFGFTNVKSASTPIETEEPLRKDPDGEDRDVYIYMSMIGSLMYLTSSRPDIMFAFCVCVRFQVTPKVSHFYAVKRIFRYLKSKPHLGLWYPRDSPFNLVAYFDSDYVGASLDRKSTTGGCQFLGCRLISWQCKKKIVVDTSSTEAKYVVAASCCAQVYGFKISCWTMVNAARHFITAISYELMLFGLLKVTAVNLMLLGHKLMLSRCLSTKSTAWNEFSCSMAYVVICLATGRKFNFSKYIFDNMVRNVDRPSKFFMYPRFLQVVLDHQVDDMTTHNTRYTSHTLTQKVFANIRRVGKGFSGVETPLFDSMLVQPQAKEGVEIPIAPAPPSTTSAPSPTDLQDPTPTPHATPPQDQPLTPHDSPPQDQPTTPHESSIPLLTTLMETYATLSQKVAELEKDKYSQALEILQLKKRVKRLERKKKSKPSGLKRLRRVGAAQRGRLNQEDVNVASKRVSVVSAPGLVSVAEPTVFDDEDVTMTMAQTLIKLKAKKAKILDEQIAQKLHDEEVQKAAAMDKQERALELQRQFDDKEENIDWSVVDDKVQERHLDSIRKYQNLKKKPVLIAQSRKNMIIYLKNMASYKIEFFKGMTYDKESFKKLRAAEVSASESTQEIPSNDPKEMTKEDVRNMLEIVPVLEFKLEALQGFDREDLVALWNLVKEKFSLAEPSEDKEKALWVKLKRLLEPDADDNIVYGCADDPNIPNLEEIGRFSDAENDDSGADMKNLDTYFQVNLVPTARIHKDHPLNHMDVKSVFIYGKIKEEVYVCQPPGFEDPDFPDRVYKVEKMKSIGELTLFLGLQVKLKEDGIFISQDKYVNEILNKFSFSDVKTASTPMETYKTLLKNEKGKDIFRYLKGQHKLGLWYPKDSPFDLVAYTDSDYVGASLDRKSTIGGCQFLGCRLISWKCKKQTVVANSTTEAEYVAALIKNPVFHSKTKHVEIRHHFIRDSNEKKLIQIIKIHTDKNIVDLLTKAFDALLTTAGYKLMLLGMTYYYQLKVNVVRHKLTTTGDGEILGLDMKEELIVSQMKSSLNNLHSWGKDFSGKITPLFPTMMVQAQDKIGKGSAGPTDPHHKPTIIQPLTSQPLRKHKSRKTKRKDIELPQTSMPTEHVTDEAVNEEMDDSLERATTTATSLDAEQDRGNISKTKSKATPNEPSSPGTSSGGGPRCQDTMGDTIAQTRDEDIFGVNDQDDTSMFDADKDLQGEEVVVEKTIDDKEVIAVEEVNAANITQPISVAATTNTAATTPTISMDEITLAKALIEIKTSRHKAKGIVMQEPGETPTSTPIVSSQQPSKVQDKGKGIMVEEPLKMMKKDQILFDEEVARKLQKEIYKQERLAKVDADYQLAEILQAEEQEQLTDAEKAKCLWSSWRKEGNSLLLRELKRKGIDHQPKLNKKVLSMKRVNMFVDMDTEVVESSKKTKEIAQEGSSKRAGNELVQERSKKQKVEDDKESKDLKRCLEIVPDDGDDVTIDATPLSSKSLTIVDYKIYKEGRKSFF</sequence>
<dbReference type="Pfam" id="PF13976">
    <property type="entry name" value="gag_pre-integrs"/>
    <property type="match status" value="1"/>
</dbReference>
<dbReference type="CDD" id="cd09272">
    <property type="entry name" value="RNase_HI_RT_Ty1"/>
    <property type="match status" value="2"/>
</dbReference>
<feature type="domain" description="Integrase catalytic" evidence="2">
    <location>
        <begin position="119"/>
        <end position="300"/>
    </location>
</feature>
<dbReference type="Gene3D" id="3.30.420.10">
    <property type="entry name" value="Ribonuclease H-like superfamily/Ribonuclease H"/>
    <property type="match status" value="1"/>
</dbReference>
<feature type="compositionally biased region" description="Polar residues" evidence="1">
    <location>
        <begin position="1758"/>
        <end position="1769"/>
    </location>
</feature>
<dbReference type="Pfam" id="PF07727">
    <property type="entry name" value="RVT_2"/>
    <property type="match status" value="2"/>
</dbReference>
<dbReference type="SUPFAM" id="SSF53098">
    <property type="entry name" value="Ribonuclease H-like"/>
    <property type="match status" value="1"/>
</dbReference>
<dbReference type="GO" id="GO:0015074">
    <property type="term" value="P:DNA integration"/>
    <property type="evidence" value="ECO:0007669"/>
    <property type="project" value="InterPro"/>
</dbReference>
<proteinExistence type="predicted"/>
<dbReference type="InterPro" id="IPR012337">
    <property type="entry name" value="RNaseH-like_sf"/>
</dbReference>
<evidence type="ECO:0000313" key="3">
    <source>
        <dbReference type="EMBL" id="GEU30748.1"/>
    </source>
</evidence>
<dbReference type="GO" id="GO:0003676">
    <property type="term" value="F:nucleic acid binding"/>
    <property type="evidence" value="ECO:0007669"/>
    <property type="project" value="InterPro"/>
</dbReference>
<feature type="compositionally biased region" description="Basic residues" evidence="1">
    <location>
        <begin position="1701"/>
        <end position="1711"/>
    </location>
</feature>
<feature type="compositionally biased region" description="Polar residues" evidence="1">
    <location>
        <begin position="327"/>
        <end position="337"/>
    </location>
</feature>
<feature type="compositionally biased region" description="Polar residues" evidence="1">
    <location>
        <begin position="1895"/>
        <end position="1909"/>
    </location>
</feature>
<feature type="region of interest" description="Disordered" evidence="1">
    <location>
        <begin position="326"/>
        <end position="347"/>
    </location>
</feature>
<feature type="compositionally biased region" description="Polar residues" evidence="1">
    <location>
        <begin position="1741"/>
        <end position="1751"/>
    </location>
</feature>
<gene>
    <name evidence="3" type="ORF">Tci_002726</name>
</gene>
<organism evidence="3">
    <name type="scientific">Tanacetum cinerariifolium</name>
    <name type="common">Dalmatian daisy</name>
    <name type="synonym">Chrysanthemum cinerariifolium</name>
    <dbReference type="NCBI Taxonomy" id="118510"/>
    <lineage>
        <taxon>Eukaryota</taxon>
        <taxon>Viridiplantae</taxon>
        <taxon>Streptophyta</taxon>
        <taxon>Embryophyta</taxon>
        <taxon>Tracheophyta</taxon>
        <taxon>Spermatophyta</taxon>
        <taxon>Magnoliopsida</taxon>
        <taxon>eudicotyledons</taxon>
        <taxon>Gunneridae</taxon>
        <taxon>Pentapetalae</taxon>
        <taxon>asterids</taxon>
        <taxon>campanulids</taxon>
        <taxon>Asterales</taxon>
        <taxon>Asteraceae</taxon>
        <taxon>Asteroideae</taxon>
        <taxon>Anthemideae</taxon>
        <taxon>Anthemidinae</taxon>
        <taxon>Tanacetum</taxon>
    </lineage>
</organism>